<dbReference type="EC" id="2.5.1.-" evidence="2"/>
<keyword evidence="4" id="KW-1185">Reference proteome</keyword>
<sequence>MGLLYSLPKRYHYKLQAATTDLSGGRASLVEKEAELPEGMNRELMPKHVAMIMDGNRRWARQRGLRTSAGHEAAVKSLRKMVKLCRQWVIQVVTVFAFSSENWIRPKMEVSFLLSLFERSFKSEMECYLRYGIRVPRDSSQLPTSLQKFINEVKETSKNNTRLQLIVAISYSDKYPLSHRTPSGDSRLGDVCGRRSSGVLVDVVEAGTLVWRWVFWKQQQRRPRGPRGKDER</sequence>
<dbReference type="NCBIfam" id="TIGR00055">
    <property type="entry name" value="uppS"/>
    <property type="match status" value="1"/>
</dbReference>
<dbReference type="AlphaFoldDB" id="A0A6A2ZJF5"/>
<dbReference type="GO" id="GO:0009570">
    <property type="term" value="C:chloroplast stroma"/>
    <property type="evidence" value="ECO:0007669"/>
    <property type="project" value="TreeGrafter"/>
</dbReference>
<evidence type="ECO:0000256" key="1">
    <source>
        <dbReference type="ARBA" id="ARBA00022679"/>
    </source>
</evidence>
<keyword evidence="1 2" id="KW-0808">Transferase</keyword>
<dbReference type="GO" id="GO:0009409">
    <property type="term" value="P:response to cold"/>
    <property type="evidence" value="ECO:0007669"/>
    <property type="project" value="TreeGrafter"/>
</dbReference>
<gene>
    <name evidence="3" type="ORF">F3Y22_tig00110879pilonHSYRG00078</name>
</gene>
<comment type="caution">
    <text evidence="3">The sequence shown here is derived from an EMBL/GenBank/DDBJ whole genome shotgun (WGS) entry which is preliminary data.</text>
</comment>
<name>A0A6A2ZJF5_HIBSY</name>
<dbReference type="Pfam" id="PF01255">
    <property type="entry name" value="Prenyltransf"/>
    <property type="match status" value="1"/>
</dbReference>
<dbReference type="GO" id="GO:0016094">
    <property type="term" value="P:polyprenol biosynthetic process"/>
    <property type="evidence" value="ECO:0007669"/>
    <property type="project" value="TreeGrafter"/>
</dbReference>
<dbReference type="PANTHER" id="PTHR10291:SF0">
    <property type="entry name" value="DEHYDRODOLICHYL DIPHOSPHATE SYNTHASE 2"/>
    <property type="match status" value="1"/>
</dbReference>
<proteinExistence type="inferred from homology"/>
<reference evidence="3" key="1">
    <citation type="submission" date="2019-09" db="EMBL/GenBank/DDBJ databases">
        <title>Draft genome information of white flower Hibiscus syriacus.</title>
        <authorList>
            <person name="Kim Y.-M."/>
        </authorList>
    </citation>
    <scope>NUCLEOTIDE SEQUENCE [LARGE SCALE GENOMIC DNA]</scope>
    <source>
        <strain evidence="3">YM2019G1</strain>
    </source>
</reference>
<dbReference type="Proteomes" id="UP000436088">
    <property type="component" value="Unassembled WGS sequence"/>
</dbReference>
<dbReference type="CDD" id="cd00475">
    <property type="entry name" value="Cis_IPPS"/>
    <property type="match status" value="1"/>
</dbReference>
<dbReference type="Gene3D" id="3.40.1180.10">
    <property type="entry name" value="Decaprenyl diphosphate synthase-like"/>
    <property type="match status" value="1"/>
</dbReference>
<dbReference type="EMBL" id="VEPZ02001144">
    <property type="protein sequence ID" value="KAE8691800.1"/>
    <property type="molecule type" value="Genomic_DNA"/>
</dbReference>
<protein>
    <recommendedName>
        <fullName evidence="2">Alkyl transferase</fullName>
        <ecNumber evidence="2">2.5.1.-</ecNumber>
    </recommendedName>
</protein>
<accession>A0A6A2ZJF5</accession>
<dbReference type="SUPFAM" id="SSF64005">
    <property type="entry name" value="Undecaprenyl diphosphate synthase"/>
    <property type="match status" value="1"/>
</dbReference>
<organism evidence="3 4">
    <name type="scientific">Hibiscus syriacus</name>
    <name type="common">Rose of Sharon</name>
    <dbReference type="NCBI Taxonomy" id="106335"/>
    <lineage>
        <taxon>Eukaryota</taxon>
        <taxon>Viridiplantae</taxon>
        <taxon>Streptophyta</taxon>
        <taxon>Embryophyta</taxon>
        <taxon>Tracheophyta</taxon>
        <taxon>Spermatophyta</taxon>
        <taxon>Magnoliopsida</taxon>
        <taxon>eudicotyledons</taxon>
        <taxon>Gunneridae</taxon>
        <taxon>Pentapetalae</taxon>
        <taxon>rosids</taxon>
        <taxon>malvids</taxon>
        <taxon>Malvales</taxon>
        <taxon>Malvaceae</taxon>
        <taxon>Malvoideae</taxon>
        <taxon>Hibiscus</taxon>
    </lineage>
</organism>
<evidence type="ECO:0000256" key="2">
    <source>
        <dbReference type="RuleBase" id="RU363018"/>
    </source>
</evidence>
<dbReference type="PANTHER" id="PTHR10291">
    <property type="entry name" value="DEHYDRODOLICHYL DIPHOSPHATE SYNTHASE FAMILY MEMBER"/>
    <property type="match status" value="1"/>
</dbReference>
<dbReference type="InterPro" id="IPR001441">
    <property type="entry name" value="UPP_synth-like"/>
</dbReference>
<dbReference type="GO" id="GO:0045547">
    <property type="term" value="F:ditrans,polycis-polyprenyl diphosphate synthase [(2E,6E)-farnesyl diphosphate specific] activity"/>
    <property type="evidence" value="ECO:0007669"/>
    <property type="project" value="TreeGrafter"/>
</dbReference>
<comment type="similarity">
    <text evidence="2">Belongs to the UPP synthase family.</text>
</comment>
<evidence type="ECO:0000313" key="3">
    <source>
        <dbReference type="EMBL" id="KAE8691800.1"/>
    </source>
</evidence>
<dbReference type="GO" id="GO:0009668">
    <property type="term" value="P:plastid membrane organization"/>
    <property type="evidence" value="ECO:0007669"/>
    <property type="project" value="TreeGrafter"/>
</dbReference>
<dbReference type="InterPro" id="IPR036424">
    <property type="entry name" value="UPP_synth-like_sf"/>
</dbReference>
<evidence type="ECO:0000313" key="4">
    <source>
        <dbReference type="Proteomes" id="UP000436088"/>
    </source>
</evidence>